<dbReference type="GO" id="GO:0005524">
    <property type="term" value="F:ATP binding"/>
    <property type="evidence" value="ECO:0007669"/>
    <property type="project" value="UniProtKB-KW"/>
</dbReference>
<dbReference type="InterPro" id="IPR004358">
    <property type="entry name" value="Sig_transdc_His_kin-like_C"/>
</dbReference>
<evidence type="ECO:0000256" key="13">
    <source>
        <dbReference type="ARBA" id="ARBA00023136"/>
    </source>
</evidence>
<evidence type="ECO:0000256" key="14">
    <source>
        <dbReference type="RuleBase" id="RU364088"/>
    </source>
</evidence>
<dbReference type="SMART" id="SM00387">
    <property type="entry name" value="HATPase_c"/>
    <property type="match status" value="1"/>
</dbReference>
<dbReference type="GO" id="GO:0005886">
    <property type="term" value="C:plasma membrane"/>
    <property type="evidence" value="ECO:0007669"/>
    <property type="project" value="UniProtKB-SubCell"/>
</dbReference>
<dbReference type="InterPro" id="IPR006290">
    <property type="entry name" value="CztS_silS_copS"/>
</dbReference>
<evidence type="ECO:0000256" key="7">
    <source>
        <dbReference type="ARBA" id="ARBA00022692"/>
    </source>
</evidence>
<keyword evidence="4 14" id="KW-0997">Cell inner membrane</keyword>
<evidence type="ECO:0000256" key="9">
    <source>
        <dbReference type="ARBA" id="ARBA00022777"/>
    </source>
</evidence>
<dbReference type="Gene3D" id="6.10.340.10">
    <property type="match status" value="1"/>
</dbReference>
<evidence type="ECO:0000256" key="11">
    <source>
        <dbReference type="ARBA" id="ARBA00022989"/>
    </source>
</evidence>
<evidence type="ECO:0000256" key="1">
    <source>
        <dbReference type="ARBA" id="ARBA00000085"/>
    </source>
</evidence>
<evidence type="ECO:0000256" key="6">
    <source>
        <dbReference type="ARBA" id="ARBA00022679"/>
    </source>
</evidence>
<dbReference type="InterPro" id="IPR005467">
    <property type="entry name" value="His_kinase_dom"/>
</dbReference>
<comment type="catalytic activity">
    <reaction evidence="1 14">
        <text>ATP + protein L-histidine = ADP + protein N-phospho-L-histidine.</text>
        <dbReference type="EC" id="2.7.13.3"/>
    </reaction>
</comment>
<keyword evidence="8 14" id="KW-0547">Nucleotide-binding</keyword>
<dbReference type="CDD" id="cd00082">
    <property type="entry name" value="HisKA"/>
    <property type="match status" value="1"/>
</dbReference>
<dbReference type="Pfam" id="PF21085">
    <property type="entry name" value="CusS"/>
    <property type="match status" value="1"/>
</dbReference>
<dbReference type="Proteomes" id="UP000245754">
    <property type="component" value="Unassembled WGS sequence"/>
</dbReference>
<feature type="transmembrane region" description="Helical" evidence="14">
    <location>
        <begin position="12"/>
        <end position="31"/>
    </location>
</feature>
<dbReference type="RefSeq" id="WP_109583380.1">
    <property type="nucleotide sequence ID" value="NZ_QGGT01000002.1"/>
</dbReference>
<dbReference type="InterPro" id="IPR003594">
    <property type="entry name" value="HATPase_dom"/>
</dbReference>
<evidence type="ECO:0000313" key="17">
    <source>
        <dbReference type="EMBL" id="PWK35301.1"/>
    </source>
</evidence>
<keyword evidence="12 14" id="KW-0902">Two-component regulatory system</keyword>
<gene>
    <name evidence="17" type="ORF">C7419_102579</name>
</gene>
<dbReference type="Gene3D" id="1.10.287.130">
    <property type="match status" value="1"/>
</dbReference>
<dbReference type="EC" id="2.7.13.3" evidence="14"/>
<evidence type="ECO:0000256" key="2">
    <source>
        <dbReference type="ARBA" id="ARBA00004429"/>
    </source>
</evidence>
<dbReference type="GO" id="GO:0000155">
    <property type="term" value="F:phosphorelay sensor kinase activity"/>
    <property type="evidence" value="ECO:0007669"/>
    <property type="project" value="InterPro"/>
</dbReference>
<dbReference type="CDD" id="cd00075">
    <property type="entry name" value="HATPase"/>
    <property type="match status" value="1"/>
</dbReference>
<dbReference type="PRINTS" id="PR00344">
    <property type="entry name" value="BCTRLSENSOR"/>
</dbReference>
<keyword evidence="3 14" id="KW-1003">Cell membrane</keyword>
<evidence type="ECO:0000259" key="15">
    <source>
        <dbReference type="PROSITE" id="PS50109"/>
    </source>
</evidence>
<proteinExistence type="predicted"/>
<feature type="transmembrane region" description="Helical" evidence="14">
    <location>
        <begin position="167"/>
        <end position="188"/>
    </location>
</feature>
<dbReference type="InterPro" id="IPR036097">
    <property type="entry name" value="HisK_dim/P_sf"/>
</dbReference>
<dbReference type="NCBIfam" id="TIGR01386">
    <property type="entry name" value="cztS_silS_copS"/>
    <property type="match status" value="1"/>
</dbReference>
<evidence type="ECO:0000313" key="18">
    <source>
        <dbReference type="Proteomes" id="UP000245754"/>
    </source>
</evidence>
<dbReference type="PROSITE" id="PS50885">
    <property type="entry name" value="HAMP"/>
    <property type="match status" value="1"/>
</dbReference>
<dbReference type="SUPFAM" id="SSF47384">
    <property type="entry name" value="Homodimeric domain of signal transducing histidine kinase"/>
    <property type="match status" value="1"/>
</dbReference>
<dbReference type="AlphaFoldDB" id="A0A316ESX4"/>
<dbReference type="EMBL" id="QGGT01000002">
    <property type="protein sequence ID" value="PWK35301.1"/>
    <property type="molecule type" value="Genomic_DNA"/>
</dbReference>
<evidence type="ECO:0000256" key="10">
    <source>
        <dbReference type="ARBA" id="ARBA00022840"/>
    </source>
</evidence>
<evidence type="ECO:0000256" key="12">
    <source>
        <dbReference type="ARBA" id="ARBA00023012"/>
    </source>
</evidence>
<dbReference type="InterPro" id="IPR048590">
    <property type="entry name" value="CusS-like_sensor"/>
</dbReference>
<dbReference type="PROSITE" id="PS51257">
    <property type="entry name" value="PROKAR_LIPOPROTEIN"/>
    <property type="match status" value="1"/>
</dbReference>
<feature type="domain" description="Histidine kinase" evidence="15">
    <location>
        <begin position="250"/>
        <end position="464"/>
    </location>
</feature>
<dbReference type="Pfam" id="PF02518">
    <property type="entry name" value="HATPase_c"/>
    <property type="match status" value="1"/>
</dbReference>
<dbReference type="InterPro" id="IPR050428">
    <property type="entry name" value="TCS_sensor_his_kinase"/>
</dbReference>
<dbReference type="InterPro" id="IPR036890">
    <property type="entry name" value="HATPase_C_sf"/>
</dbReference>
<keyword evidence="11 14" id="KW-1133">Transmembrane helix</keyword>
<keyword evidence="13 14" id="KW-0472">Membrane</keyword>
<comment type="function">
    <text evidence="14">Member of a two-component regulatory system.</text>
</comment>
<keyword evidence="10 14" id="KW-0067">ATP-binding</keyword>
<feature type="domain" description="HAMP" evidence="16">
    <location>
        <begin position="189"/>
        <end position="242"/>
    </location>
</feature>
<dbReference type="InterPro" id="IPR003661">
    <property type="entry name" value="HisK_dim/P_dom"/>
</dbReference>
<dbReference type="InterPro" id="IPR003660">
    <property type="entry name" value="HAMP_dom"/>
</dbReference>
<keyword evidence="7 14" id="KW-0812">Transmembrane</keyword>
<evidence type="ECO:0000256" key="5">
    <source>
        <dbReference type="ARBA" id="ARBA00022553"/>
    </source>
</evidence>
<name>A0A316ESX4_9BURK</name>
<evidence type="ECO:0000256" key="4">
    <source>
        <dbReference type="ARBA" id="ARBA00022519"/>
    </source>
</evidence>
<comment type="caution">
    <text evidence="17">The sequence shown here is derived from an EMBL/GenBank/DDBJ whole genome shotgun (WGS) entry which is preliminary data.</text>
</comment>
<dbReference type="PROSITE" id="PS50109">
    <property type="entry name" value="HIS_KIN"/>
    <property type="match status" value="1"/>
</dbReference>
<dbReference type="PANTHER" id="PTHR45436">
    <property type="entry name" value="SENSOR HISTIDINE KINASE YKOH"/>
    <property type="match status" value="1"/>
</dbReference>
<comment type="subcellular location">
    <subcellularLocation>
        <location evidence="2">Cell inner membrane</location>
        <topology evidence="2">Multi-pass membrane protein</topology>
    </subcellularLocation>
</comment>
<dbReference type="SUPFAM" id="SSF55874">
    <property type="entry name" value="ATPase domain of HSP90 chaperone/DNA topoisomerase II/histidine kinase"/>
    <property type="match status" value="1"/>
</dbReference>
<protein>
    <recommendedName>
        <fullName evidence="14">Sensor protein</fullName>
        <ecNumber evidence="14">2.7.13.3</ecNumber>
    </recommendedName>
</protein>
<accession>A0A316ESX4</accession>
<evidence type="ECO:0000259" key="16">
    <source>
        <dbReference type="PROSITE" id="PS50885"/>
    </source>
</evidence>
<organism evidence="17 18">
    <name type="scientific">Cupriavidus plantarum</name>
    <dbReference type="NCBI Taxonomy" id="942865"/>
    <lineage>
        <taxon>Bacteria</taxon>
        <taxon>Pseudomonadati</taxon>
        <taxon>Pseudomonadota</taxon>
        <taxon>Betaproteobacteria</taxon>
        <taxon>Burkholderiales</taxon>
        <taxon>Burkholderiaceae</taxon>
        <taxon>Cupriavidus</taxon>
    </lineage>
</organism>
<sequence>MRRGHSLTLRLALAFSLVGGIAFACVGAYLYRALATQIIERDDAELMRKAVRVRAELAIHHEMSVDRWREVSRVMSGNDEFGLDIRDAEGVLMVEANPDGSRFPEMAVVPLNSPVTRDAIYLWRSMHDYPVRGLALDAAVADNGPTVRVTVYQVARSRVNLLRAYRWKLLIAAGLGAMTVGLLGFAALRAGMAPLRRMAAGAEYVTFSSVALPIDPARLPRELEELALALQQMIVRLQEAYDRLSRFSSDLAHDFRTPIGNLLGQTQVALSSDRTAEEYQALLASNVEEYERLSRMIENMLFLARADNARVALNEVELDLSSELSRQADYFELLADAKQITFGVDAKGIVKADAMLLRRALSNLISNAVRHTPEGERIFLTATQDATTTRIEVSNPGPGIPPEDLPKIFDRFFRGDPARTNSGESSGIGLAIVKTIMDLHRGGVEVDSQPDGMTRFRLIFPRQGL</sequence>
<evidence type="ECO:0000256" key="8">
    <source>
        <dbReference type="ARBA" id="ARBA00022741"/>
    </source>
</evidence>
<keyword evidence="5" id="KW-0597">Phosphoprotein</keyword>
<dbReference type="PANTHER" id="PTHR45436:SF3">
    <property type="entry name" value="SENSOR HISTIDINE KINASE HPRS"/>
    <property type="match status" value="1"/>
</dbReference>
<evidence type="ECO:0000256" key="3">
    <source>
        <dbReference type="ARBA" id="ARBA00022475"/>
    </source>
</evidence>
<dbReference type="SMART" id="SM00388">
    <property type="entry name" value="HisKA"/>
    <property type="match status" value="1"/>
</dbReference>
<dbReference type="FunFam" id="3.30.565.10:FF:000006">
    <property type="entry name" value="Sensor histidine kinase WalK"/>
    <property type="match status" value="1"/>
</dbReference>
<dbReference type="Gene3D" id="3.30.565.10">
    <property type="entry name" value="Histidine kinase-like ATPase, C-terminal domain"/>
    <property type="match status" value="1"/>
</dbReference>
<keyword evidence="9 14" id="KW-0418">Kinase</keyword>
<keyword evidence="6 14" id="KW-0808">Transferase</keyword>
<keyword evidence="18" id="KW-1185">Reference proteome</keyword>
<dbReference type="Pfam" id="PF00512">
    <property type="entry name" value="HisKA"/>
    <property type="match status" value="1"/>
</dbReference>
<reference evidence="17 18" key="1">
    <citation type="submission" date="2018-05" db="EMBL/GenBank/DDBJ databases">
        <title>Genomic Encyclopedia of Type Strains, Phase IV (KMG-V): Genome sequencing to study the core and pangenomes of soil and plant-associated prokaryotes.</title>
        <authorList>
            <person name="Whitman W."/>
        </authorList>
    </citation>
    <scope>NUCLEOTIDE SEQUENCE [LARGE SCALE GENOMIC DNA]</scope>
    <source>
        <strain evidence="17 18">SLV-132</strain>
    </source>
</reference>